<dbReference type="CDD" id="cd02966">
    <property type="entry name" value="TlpA_like_family"/>
    <property type="match status" value="1"/>
</dbReference>
<accession>A0A2W0HNB4</accession>
<dbReference type="GO" id="GO:0016209">
    <property type="term" value="F:antioxidant activity"/>
    <property type="evidence" value="ECO:0007669"/>
    <property type="project" value="InterPro"/>
</dbReference>
<dbReference type="InterPro" id="IPR036249">
    <property type="entry name" value="Thioredoxin-like_sf"/>
</dbReference>
<dbReference type="InterPro" id="IPR050553">
    <property type="entry name" value="Thioredoxin_ResA/DsbE_sf"/>
</dbReference>
<name>A0A2W0HNB4_9BACI</name>
<dbReference type="OrthoDB" id="25753at2"/>
<dbReference type="PROSITE" id="PS51352">
    <property type="entry name" value="THIOREDOXIN_2"/>
    <property type="match status" value="1"/>
</dbReference>
<dbReference type="GO" id="GO:0016491">
    <property type="term" value="F:oxidoreductase activity"/>
    <property type="evidence" value="ECO:0007669"/>
    <property type="project" value="InterPro"/>
</dbReference>
<proteinExistence type="predicted"/>
<reference evidence="3 4" key="1">
    <citation type="submission" date="2017-10" db="EMBL/GenBank/DDBJ databases">
        <title>Bacillus sp. nov., a halophilic bacterium isolated from a Yangshapao Lake.</title>
        <authorList>
            <person name="Wang H."/>
        </authorList>
    </citation>
    <scope>NUCLEOTIDE SEQUENCE [LARGE SCALE GENOMIC DNA]</scope>
    <source>
        <strain evidence="3 4">YSP-3</strain>
    </source>
</reference>
<dbReference type="PANTHER" id="PTHR42852:SF17">
    <property type="entry name" value="THIOREDOXIN-LIKE PROTEIN HI_1115"/>
    <property type="match status" value="1"/>
</dbReference>
<keyword evidence="1" id="KW-1015">Disulfide bond</keyword>
<evidence type="ECO:0000259" key="2">
    <source>
        <dbReference type="PROSITE" id="PS51352"/>
    </source>
</evidence>
<dbReference type="RefSeq" id="WP_110518242.1">
    <property type="nucleotide sequence ID" value="NZ_PDOF01000001.1"/>
</dbReference>
<evidence type="ECO:0000313" key="3">
    <source>
        <dbReference type="EMBL" id="PYZ98369.1"/>
    </source>
</evidence>
<keyword evidence="4" id="KW-1185">Reference proteome</keyword>
<dbReference type="Gene3D" id="3.40.30.10">
    <property type="entry name" value="Glutaredoxin"/>
    <property type="match status" value="1"/>
</dbReference>
<dbReference type="Proteomes" id="UP000248066">
    <property type="component" value="Unassembled WGS sequence"/>
</dbReference>
<comment type="caution">
    <text evidence="3">The sequence shown here is derived from an EMBL/GenBank/DDBJ whole genome shotgun (WGS) entry which is preliminary data.</text>
</comment>
<protein>
    <submittedName>
        <fullName evidence="3">Thioredoxin</fullName>
    </submittedName>
</protein>
<feature type="domain" description="Thioredoxin" evidence="2">
    <location>
        <begin position="1"/>
        <end position="139"/>
    </location>
</feature>
<dbReference type="AlphaFoldDB" id="A0A2W0HNB4"/>
<dbReference type="EMBL" id="PDOF01000001">
    <property type="protein sequence ID" value="PYZ98369.1"/>
    <property type="molecule type" value="Genomic_DNA"/>
</dbReference>
<gene>
    <name evidence="3" type="ORF">CR205_07180</name>
</gene>
<organism evidence="3 4">
    <name type="scientific">Alteribacter lacisalsi</name>
    <dbReference type="NCBI Taxonomy" id="2045244"/>
    <lineage>
        <taxon>Bacteria</taxon>
        <taxon>Bacillati</taxon>
        <taxon>Bacillota</taxon>
        <taxon>Bacilli</taxon>
        <taxon>Bacillales</taxon>
        <taxon>Bacillaceae</taxon>
        <taxon>Alteribacter</taxon>
    </lineage>
</organism>
<dbReference type="InterPro" id="IPR000866">
    <property type="entry name" value="AhpC/TSA"/>
</dbReference>
<sequence length="139" mass="15773">MNAPDFSLYSPAKGREVSLSDYNGKALMITFWVSWCPDSQRDLPNKEQLYKAMETKEVDLLMINVTGREGDPKAGEQFFRKEGFTVPMVLDDATKTYDSYRCMSVPTTFLLDREHRIAASFNDKASFQDILTGLGRLLA</sequence>
<evidence type="ECO:0000313" key="4">
    <source>
        <dbReference type="Proteomes" id="UP000248066"/>
    </source>
</evidence>
<dbReference type="SUPFAM" id="SSF52833">
    <property type="entry name" value="Thioredoxin-like"/>
    <property type="match status" value="1"/>
</dbReference>
<evidence type="ECO:0000256" key="1">
    <source>
        <dbReference type="ARBA" id="ARBA00023157"/>
    </source>
</evidence>
<dbReference type="InterPro" id="IPR013766">
    <property type="entry name" value="Thioredoxin_domain"/>
</dbReference>
<dbReference type="PANTHER" id="PTHR42852">
    <property type="entry name" value="THIOL:DISULFIDE INTERCHANGE PROTEIN DSBE"/>
    <property type="match status" value="1"/>
</dbReference>
<dbReference type="Pfam" id="PF00578">
    <property type="entry name" value="AhpC-TSA"/>
    <property type="match status" value="1"/>
</dbReference>